<dbReference type="OrthoDB" id="8115457at2"/>
<sequence>MTTQKTPDLIKLYIKSCAIGFAAAAVFVGMLLAFDVVGLWGLVSGSSAGILAVIMMWIFNGIVFAGVQFGIKIMSMAEDDDDDRGGKHIPVHLAEPIPVRHADQRG</sequence>
<comment type="caution">
    <text evidence="2">The sequence shown here is derived from an EMBL/GenBank/DDBJ whole genome shotgun (WGS) entry which is preliminary data.</text>
</comment>
<organism evidence="2 3">
    <name type="scientific">Salibaculum griseiflavum</name>
    <dbReference type="NCBI Taxonomy" id="1914409"/>
    <lineage>
        <taxon>Bacteria</taxon>
        <taxon>Pseudomonadati</taxon>
        <taxon>Pseudomonadota</taxon>
        <taxon>Alphaproteobacteria</taxon>
        <taxon>Rhodobacterales</taxon>
        <taxon>Roseobacteraceae</taxon>
        <taxon>Salibaculum</taxon>
    </lineage>
</organism>
<accession>A0A2V1P748</accession>
<keyword evidence="1" id="KW-1133">Transmembrane helix</keyword>
<keyword evidence="3" id="KW-1185">Reference proteome</keyword>
<keyword evidence="1" id="KW-0472">Membrane</keyword>
<feature type="transmembrane region" description="Helical" evidence="1">
    <location>
        <begin position="46"/>
        <end position="67"/>
    </location>
</feature>
<dbReference type="AlphaFoldDB" id="A0A2V1P748"/>
<evidence type="ECO:0000256" key="1">
    <source>
        <dbReference type="SAM" id="Phobius"/>
    </source>
</evidence>
<protein>
    <submittedName>
        <fullName evidence="2">Uncharacterized protein</fullName>
    </submittedName>
</protein>
<evidence type="ECO:0000313" key="2">
    <source>
        <dbReference type="EMBL" id="PWG17654.1"/>
    </source>
</evidence>
<keyword evidence="1" id="KW-0812">Transmembrane</keyword>
<dbReference type="EMBL" id="QETF01000004">
    <property type="protein sequence ID" value="PWG17654.1"/>
    <property type="molecule type" value="Genomic_DNA"/>
</dbReference>
<evidence type="ECO:0000313" key="3">
    <source>
        <dbReference type="Proteomes" id="UP000245293"/>
    </source>
</evidence>
<name>A0A2V1P748_9RHOB</name>
<proteinExistence type="predicted"/>
<reference evidence="3" key="1">
    <citation type="submission" date="2018-05" db="EMBL/GenBank/DDBJ databases">
        <authorList>
            <person name="Du Z."/>
            <person name="Wang X."/>
        </authorList>
    </citation>
    <scope>NUCLEOTIDE SEQUENCE [LARGE SCALE GENOMIC DNA]</scope>
    <source>
        <strain evidence="3">WDS4C29</strain>
    </source>
</reference>
<gene>
    <name evidence="2" type="ORF">DFK10_05380</name>
</gene>
<feature type="transmembrane region" description="Helical" evidence="1">
    <location>
        <begin position="12"/>
        <end position="34"/>
    </location>
</feature>
<dbReference type="RefSeq" id="WP_109387384.1">
    <property type="nucleotide sequence ID" value="NZ_QETF01000004.1"/>
</dbReference>
<dbReference type="Proteomes" id="UP000245293">
    <property type="component" value="Unassembled WGS sequence"/>
</dbReference>